<organism evidence="4 5">
    <name type="scientific">Parvularcula marina</name>
    <dbReference type="NCBI Taxonomy" id="2292771"/>
    <lineage>
        <taxon>Bacteria</taxon>
        <taxon>Pseudomonadati</taxon>
        <taxon>Pseudomonadota</taxon>
        <taxon>Alphaproteobacteria</taxon>
        <taxon>Parvularculales</taxon>
        <taxon>Parvularculaceae</taxon>
        <taxon>Parvularcula</taxon>
    </lineage>
</organism>
<dbReference type="InterPro" id="IPR001375">
    <property type="entry name" value="Peptidase_S9_cat"/>
</dbReference>
<gene>
    <name evidence="4" type="ORF">DX908_15690</name>
</gene>
<dbReference type="PANTHER" id="PTHR11731">
    <property type="entry name" value="PROTEASE FAMILY S9B,C DIPEPTIDYL-PEPTIDASE IV-RELATED"/>
    <property type="match status" value="1"/>
</dbReference>
<keyword evidence="5" id="KW-1185">Reference proteome</keyword>
<reference evidence="4 5" key="1">
    <citation type="submission" date="2018-08" db="EMBL/GenBank/DDBJ databases">
        <title>Parvularcula sp. SM1705, isolated from surface water of the South Sea China.</title>
        <authorList>
            <person name="Sun L."/>
        </authorList>
    </citation>
    <scope>NUCLEOTIDE SEQUENCE [LARGE SCALE GENOMIC DNA]</scope>
    <source>
        <strain evidence="4 5">SM1705</strain>
    </source>
</reference>
<dbReference type="GO" id="GO:0006508">
    <property type="term" value="P:proteolysis"/>
    <property type="evidence" value="ECO:0007669"/>
    <property type="project" value="InterPro"/>
</dbReference>
<dbReference type="AlphaFoldDB" id="A0A371R8E9"/>
<dbReference type="InterPro" id="IPR050278">
    <property type="entry name" value="Serine_Prot_S9B/DPPIV"/>
</dbReference>
<dbReference type="OrthoDB" id="1094230at2"/>
<comment type="caution">
    <text evidence="4">The sequence shown here is derived from an EMBL/GenBank/DDBJ whole genome shotgun (WGS) entry which is preliminary data.</text>
</comment>
<dbReference type="Gene3D" id="2.140.10.30">
    <property type="entry name" value="Dipeptidylpeptidase IV, N-terminal domain"/>
    <property type="match status" value="1"/>
</dbReference>
<dbReference type="InterPro" id="IPR029058">
    <property type="entry name" value="AB_hydrolase_fold"/>
</dbReference>
<dbReference type="InterPro" id="IPR002469">
    <property type="entry name" value="Peptidase_S9B_N"/>
</dbReference>
<dbReference type="RefSeq" id="WP_116393424.1">
    <property type="nucleotide sequence ID" value="NZ_QUQO01000002.1"/>
</dbReference>
<dbReference type="GO" id="GO:0008239">
    <property type="term" value="F:dipeptidyl-peptidase activity"/>
    <property type="evidence" value="ECO:0007669"/>
    <property type="project" value="TreeGrafter"/>
</dbReference>
<dbReference type="Gene3D" id="3.40.50.1820">
    <property type="entry name" value="alpha/beta hydrolase"/>
    <property type="match status" value="1"/>
</dbReference>
<name>A0A371R8E9_9PROT</name>
<evidence type="ECO:0000259" key="2">
    <source>
        <dbReference type="Pfam" id="PF00326"/>
    </source>
</evidence>
<sequence>MTRLIALGLAVSAAALTAGASAKDLTIEALHDEAGLSGPSLRGVNFSPDGRMITMLRGREDDARTLDLWAYDVETGESRVLVRSDDLVPADVELSEEEKNRRERQRIYDSGIVSYQWDDDGKRILFPLGGDVFLYDLAEGAAIRVTDTPDDFETDPKVSPDGNFVSYVRNDEVFVYELASGRERQVTKGAGGTIRNGVSEFVAQEELGRNTGYWWSGDDEMIVFAQIDESPVDIVERLDFTPEGSKTISQRYPFAGTDNVKIKLGITTPKGKKPKWIDLGENEDIYVATVRWHEGSPYVFRLSRDQKTLDVLKADPKTGKTELVFSETSDTWVNLRASTFRSLDDGGFLWLSERDGFNHIYRYDADGKNPVQLTKGEWPVTGLSCLDEEDGEIYFSGWMETAAVRHIYRTTLDGSEIEQVTTELGWHSASFGEGCEAYIHRFSSQNQPPQAAVMGADGTRRYWLLENALNNSHPYTPYLDSHLQWEFGQIEAEDGQMMDYQILKPATATAAHPAPAMQLVYGGPGVQRVRNVWGNAYAQLLADKGYVVFMLDNRGAFNRGKAFEDVIYHKMGQPEVIDQAAGTAWLTSQDFVDGSRIGVQGWSYGGYMTLMMLGQRPDLYKAGASGAPVSDWRTYDTAYTERYMGDPREVAEAYDASSVITYAEGIKDDALLLIHGMADDNVIFQNAIDVMAALQQQDTDFKLMTYPGEKHGFRDKENKIHRDRTTLDFLDARLKPGE</sequence>
<dbReference type="GO" id="GO:0008236">
    <property type="term" value="F:serine-type peptidase activity"/>
    <property type="evidence" value="ECO:0007669"/>
    <property type="project" value="InterPro"/>
</dbReference>
<dbReference type="EMBL" id="QUQO01000002">
    <property type="protein sequence ID" value="RFB01709.1"/>
    <property type="molecule type" value="Genomic_DNA"/>
</dbReference>
<dbReference type="Pfam" id="PF00930">
    <property type="entry name" value="DPPIV_N"/>
    <property type="match status" value="1"/>
</dbReference>
<accession>A0A371R8E9</accession>
<proteinExistence type="predicted"/>
<dbReference type="SUPFAM" id="SSF82171">
    <property type="entry name" value="DPP6 N-terminal domain-like"/>
    <property type="match status" value="1"/>
</dbReference>
<feature type="signal peptide" evidence="1">
    <location>
        <begin position="1"/>
        <end position="22"/>
    </location>
</feature>
<evidence type="ECO:0000313" key="5">
    <source>
        <dbReference type="Proteomes" id="UP000264589"/>
    </source>
</evidence>
<dbReference type="SUPFAM" id="SSF53474">
    <property type="entry name" value="alpha/beta-Hydrolases"/>
    <property type="match status" value="1"/>
</dbReference>
<protein>
    <submittedName>
        <fullName evidence="4">S9 family peptidase</fullName>
    </submittedName>
</protein>
<feature type="domain" description="Dipeptidylpeptidase IV N-terminal" evidence="3">
    <location>
        <begin position="127"/>
        <end position="449"/>
    </location>
</feature>
<keyword evidence="1" id="KW-0732">Signal</keyword>
<evidence type="ECO:0000313" key="4">
    <source>
        <dbReference type="EMBL" id="RFB01709.1"/>
    </source>
</evidence>
<feature type="chain" id="PRO_5016804643" evidence="1">
    <location>
        <begin position="23"/>
        <end position="738"/>
    </location>
</feature>
<dbReference type="Pfam" id="PF00326">
    <property type="entry name" value="Peptidase_S9"/>
    <property type="match status" value="1"/>
</dbReference>
<evidence type="ECO:0000259" key="3">
    <source>
        <dbReference type="Pfam" id="PF00930"/>
    </source>
</evidence>
<dbReference type="PANTHER" id="PTHR11731:SF193">
    <property type="entry name" value="DIPEPTIDYL PEPTIDASE 9"/>
    <property type="match status" value="1"/>
</dbReference>
<dbReference type="InParanoid" id="A0A371R8E9"/>
<feature type="domain" description="Peptidase S9 prolyl oligopeptidase catalytic" evidence="2">
    <location>
        <begin position="537"/>
        <end position="735"/>
    </location>
</feature>
<evidence type="ECO:0000256" key="1">
    <source>
        <dbReference type="SAM" id="SignalP"/>
    </source>
</evidence>
<dbReference type="Proteomes" id="UP000264589">
    <property type="component" value="Unassembled WGS sequence"/>
</dbReference>